<dbReference type="PROSITE" id="PS51186">
    <property type="entry name" value="GNAT"/>
    <property type="match status" value="1"/>
</dbReference>
<comment type="caution">
    <text evidence="3">The sequence shown here is derived from an EMBL/GenBank/DDBJ whole genome shotgun (WGS) entry which is preliminary data.</text>
</comment>
<dbReference type="Gene3D" id="3.40.630.30">
    <property type="match status" value="1"/>
</dbReference>
<sequence length="243" mass="26752">MSLRTNAGGQPIGAPVPGWSPRPLPPRTPMVGRHCRVEPLDVARHGAELYEAMAEDTAGRNWTYLSVDAFADFAAYEAWLARMAAGSDPMFHAIVDATSGKAVGVASYLRIDAAAGSIEVGHINFSPRLQRRPAATEAMFLMMRRVFDELAYRRYEWKCDSLNAPSRAAAARLGFTFEGIFRQALVYKGRNRDTAWFSVIDGEWPALKAAFERWLAPDNFDEAGRQRSRLSDLTRAALAGAGA</sequence>
<dbReference type="GO" id="GO:0016740">
    <property type="term" value="F:transferase activity"/>
    <property type="evidence" value="ECO:0007669"/>
    <property type="project" value="UniProtKB-KW"/>
</dbReference>
<organism evidence="3 4">
    <name type="scientific">Chelatococcus albus</name>
    <dbReference type="NCBI Taxonomy" id="3047466"/>
    <lineage>
        <taxon>Bacteria</taxon>
        <taxon>Pseudomonadati</taxon>
        <taxon>Pseudomonadota</taxon>
        <taxon>Alphaproteobacteria</taxon>
        <taxon>Hyphomicrobiales</taxon>
        <taxon>Chelatococcaceae</taxon>
        <taxon>Chelatococcus</taxon>
    </lineage>
</organism>
<proteinExistence type="predicted"/>
<gene>
    <name evidence="3" type="ORF">QNA08_14100</name>
</gene>
<keyword evidence="4" id="KW-1185">Reference proteome</keyword>
<dbReference type="InterPro" id="IPR051908">
    <property type="entry name" value="Ribosomal_N-acetyltransferase"/>
</dbReference>
<dbReference type="Proteomes" id="UP001321492">
    <property type="component" value="Unassembled WGS sequence"/>
</dbReference>
<dbReference type="Pfam" id="PF13302">
    <property type="entry name" value="Acetyltransf_3"/>
    <property type="match status" value="1"/>
</dbReference>
<feature type="region of interest" description="Disordered" evidence="1">
    <location>
        <begin position="1"/>
        <end position="27"/>
    </location>
</feature>
<accession>A0ABT7AK64</accession>
<evidence type="ECO:0000256" key="1">
    <source>
        <dbReference type="SAM" id="MobiDB-lite"/>
    </source>
</evidence>
<reference evidence="3 4" key="1">
    <citation type="submission" date="2023-05" db="EMBL/GenBank/DDBJ databases">
        <title>Chelatococcus sp. nov., a moderately thermophilic bacterium isolated from hot spring microbial mat.</title>
        <authorList>
            <person name="Hu C.-J."/>
            <person name="Li W.-J."/>
        </authorList>
    </citation>
    <scope>NUCLEOTIDE SEQUENCE [LARGE SCALE GENOMIC DNA]</scope>
    <source>
        <strain evidence="3 4">SYSU G07232</strain>
    </source>
</reference>
<feature type="domain" description="N-acetyltransferase" evidence="2">
    <location>
        <begin position="47"/>
        <end position="193"/>
    </location>
</feature>
<dbReference type="InterPro" id="IPR016181">
    <property type="entry name" value="Acyl_CoA_acyltransferase"/>
</dbReference>
<dbReference type="InterPro" id="IPR000182">
    <property type="entry name" value="GNAT_dom"/>
</dbReference>
<dbReference type="RefSeq" id="WP_283741369.1">
    <property type="nucleotide sequence ID" value="NZ_JASJEV010000009.1"/>
</dbReference>
<protein>
    <submittedName>
        <fullName evidence="3">GNAT family protein</fullName>
        <ecNumber evidence="3">2.-.-.-</ecNumber>
    </submittedName>
</protein>
<dbReference type="PANTHER" id="PTHR43441:SF2">
    <property type="entry name" value="FAMILY ACETYLTRANSFERASE, PUTATIVE (AFU_ORTHOLOGUE AFUA_7G00850)-RELATED"/>
    <property type="match status" value="1"/>
</dbReference>
<feature type="compositionally biased region" description="Pro residues" evidence="1">
    <location>
        <begin position="18"/>
        <end position="27"/>
    </location>
</feature>
<dbReference type="PANTHER" id="PTHR43441">
    <property type="entry name" value="RIBOSOMAL-PROTEIN-SERINE ACETYLTRANSFERASE"/>
    <property type="match status" value="1"/>
</dbReference>
<evidence type="ECO:0000259" key="2">
    <source>
        <dbReference type="PROSITE" id="PS51186"/>
    </source>
</evidence>
<evidence type="ECO:0000313" key="3">
    <source>
        <dbReference type="EMBL" id="MDJ1159367.1"/>
    </source>
</evidence>
<dbReference type="SUPFAM" id="SSF55729">
    <property type="entry name" value="Acyl-CoA N-acyltransferases (Nat)"/>
    <property type="match status" value="1"/>
</dbReference>
<evidence type="ECO:0000313" key="4">
    <source>
        <dbReference type="Proteomes" id="UP001321492"/>
    </source>
</evidence>
<dbReference type="EMBL" id="JASJEV010000009">
    <property type="protein sequence ID" value="MDJ1159367.1"/>
    <property type="molecule type" value="Genomic_DNA"/>
</dbReference>
<dbReference type="EC" id="2.-.-.-" evidence="3"/>
<name>A0ABT7AK64_9HYPH</name>
<keyword evidence="3" id="KW-0808">Transferase</keyword>